<feature type="transmembrane region" description="Helical" evidence="5">
    <location>
        <begin position="151"/>
        <end position="172"/>
    </location>
</feature>
<keyword evidence="3 5" id="KW-1133">Transmembrane helix</keyword>
<protein>
    <submittedName>
        <fullName evidence="7">Fucose permease</fullName>
    </submittedName>
</protein>
<feature type="transmembrane region" description="Helical" evidence="5">
    <location>
        <begin position="20"/>
        <end position="44"/>
    </location>
</feature>
<dbReference type="PANTHER" id="PTHR23514:SF13">
    <property type="entry name" value="INNER MEMBRANE PROTEIN YBJJ"/>
    <property type="match status" value="1"/>
</dbReference>
<keyword evidence="2 5" id="KW-0812">Transmembrane</keyword>
<dbReference type="SUPFAM" id="SSF103473">
    <property type="entry name" value="MFS general substrate transporter"/>
    <property type="match status" value="1"/>
</dbReference>
<feature type="transmembrane region" description="Helical" evidence="5">
    <location>
        <begin position="56"/>
        <end position="75"/>
    </location>
</feature>
<evidence type="ECO:0000256" key="1">
    <source>
        <dbReference type="ARBA" id="ARBA00004651"/>
    </source>
</evidence>
<dbReference type="InterPro" id="IPR011701">
    <property type="entry name" value="MFS"/>
</dbReference>
<dbReference type="Pfam" id="PF07690">
    <property type="entry name" value="MFS_1"/>
    <property type="match status" value="1"/>
</dbReference>
<dbReference type="Gene3D" id="1.20.1250.20">
    <property type="entry name" value="MFS general substrate transporter like domains"/>
    <property type="match status" value="2"/>
</dbReference>
<dbReference type="PROSITE" id="PS50850">
    <property type="entry name" value="MFS"/>
    <property type="match status" value="1"/>
</dbReference>
<feature type="transmembrane region" description="Helical" evidence="5">
    <location>
        <begin position="287"/>
        <end position="307"/>
    </location>
</feature>
<feature type="transmembrane region" description="Helical" evidence="5">
    <location>
        <begin position="313"/>
        <end position="335"/>
    </location>
</feature>
<evidence type="ECO:0000256" key="3">
    <source>
        <dbReference type="ARBA" id="ARBA00022989"/>
    </source>
</evidence>
<evidence type="ECO:0000313" key="7">
    <source>
        <dbReference type="EMBL" id="SDR91945.1"/>
    </source>
</evidence>
<gene>
    <name evidence="7" type="ORF">SAMN04488543_0748</name>
</gene>
<dbReference type="AlphaFoldDB" id="A0A1H1MZU9"/>
<sequence>MTSTLSPAPPTGRTAPLDSKAASLAVAVLFAVNGMLIGGNAGALPSLRAKLLIDDGHIAAMLFCAGVAGILSMQVGGRLADAVGARTVALCGLPLLIGAAVTIALAPSFGVAVVGLVLLGLGNGAMDVGMNALGVQVEAARRRPVMSTFHAWFSIGGFAGAGAVLLLARVLGIEGGGIVTPLMLGLAVIAAVVLVVLLRITPQSAVVPHSVDGVRARIPRAAWVLGAMALAFGLAEGTAVDWSAIHVTDVARVDPTTGALGLIAVNGFMVVIRLLGDRLVARFGRRAVVRFGGTCAALGYVVVTLVGSLPLLVAGWCLVGFGVGMIAPQVYAVAGHLGGGRVLAVVVTFGYAAFLMGPAVIGFLVRHLGIQHTMAVPAVLCAGIIALAATMPRTDTDLAGPRDRG</sequence>
<feature type="transmembrane region" description="Helical" evidence="5">
    <location>
        <begin position="342"/>
        <end position="364"/>
    </location>
</feature>
<dbReference type="PANTHER" id="PTHR23514">
    <property type="entry name" value="BYPASS OF STOP CODON PROTEIN 6"/>
    <property type="match status" value="1"/>
</dbReference>
<accession>A0A1H1MZU9</accession>
<feature type="transmembrane region" description="Helical" evidence="5">
    <location>
        <begin position="95"/>
        <end position="121"/>
    </location>
</feature>
<evidence type="ECO:0000259" key="6">
    <source>
        <dbReference type="PROSITE" id="PS50850"/>
    </source>
</evidence>
<feature type="domain" description="Major facilitator superfamily (MFS) profile" evidence="6">
    <location>
        <begin position="19"/>
        <end position="395"/>
    </location>
</feature>
<keyword evidence="4 5" id="KW-0472">Membrane</keyword>
<dbReference type="CDD" id="cd17393">
    <property type="entry name" value="MFS_MosC_like"/>
    <property type="match status" value="1"/>
</dbReference>
<dbReference type="GO" id="GO:0022857">
    <property type="term" value="F:transmembrane transporter activity"/>
    <property type="evidence" value="ECO:0007669"/>
    <property type="project" value="InterPro"/>
</dbReference>
<dbReference type="GO" id="GO:0005886">
    <property type="term" value="C:plasma membrane"/>
    <property type="evidence" value="ECO:0007669"/>
    <property type="project" value="UniProtKB-SubCell"/>
</dbReference>
<dbReference type="EMBL" id="LT629749">
    <property type="protein sequence ID" value="SDR91945.1"/>
    <property type="molecule type" value="Genomic_DNA"/>
</dbReference>
<evidence type="ECO:0000256" key="2">
    <source>
        <dbReference type="ARBA" id="ARBA00022692"/>
    </source>
</evidence>
<dbReference type="InterPro" id="IPR020846">
    <property type="entry name" value="MFS_dom"/>
</dbReference>
<dbReference type="InterPro" id="IPR051788">
    <property type="entry name" value="MFS_Transporter"/>
</dbReference>
<comment type="subcellular location">
    <subcellularLocation>
        <location evidence="1">Cell membrane</location>
        <topology evidence="1">Multi-pass membrane protein</topology>
    </subcellularLocation>
</comment>
<reference evidence="7 8" key="1">
    <citation type="submission" date="2016-10" db="EMBL/GenBank/DDBJ databases">
        <authorList>
            <person name="de Groot N.N."/>
        </authorList>
    </citation>
    <scope>NUCLEOTIDE SEQUENCE [LARGE SCALE GENOMIC DNA]</scope>
    <source>
        <strain evidence="7 8">DSM 21741</strain>
    </source>
</reference>
<organism evidence="7 8">
    <name type="scientific">Friedmanniella luteola</name>
    <dbReference type="NCBI Taxonomy" id="546871"/>
    <lineage>
        <taxon>Bacteria</taxon>
        <taxon>Bacillati</taxon>
        <taxon>Actinomycetota</taxon>
        <taxon>Actinomycetes</taxon>
        <taxon>Propionibacteriales</taxon>
        <taxon>Nocardioidaceae</taxon>
        <taxon>Friedmanniella</taxon>
    </lineage>
</organism>
<dbReference type="InterPro" id="IPR036259">
    <property type="entry name" value="MFS_trans_sf"/>
</dbReference>
<evidence type="ECO:0000256" key="4">
    <source>
        <dbReference type="ARBA" id="ARBA00023136"/>
    </source>
</evidence>
<keyword evidence="8" id="KW-1185">Reference proteome</keyword>
<proteinExistence type="predicted"/>
<feature type="transmembrane region" description="Helical" evidence="5">
    <location>
        <begin position="370"/>
        <end position="389"/>
    </location>
</feature>
<name>A0A1H1MZU9_9ACTN</name>
<evidence type="ECO:0000256" key="5">
    <source>
        <dbReference type="SAM" id="Phobius"/>
    </source>
</evidence>
<dbReference type="STRING" id="546871.SAMN04488543_0748"/>
<feature type="transmembrane region" description="Helical" evidence="5">
    <location>
        <begin position="257"/>
        <end position="275"/>
    </location>
</feature>
<dbReference type="Proteomes" id="UP000199092">
    <property type="component" value="Chromosome I"/>
</dbReference>
<feature type="transmembrane region" description="Helical" evidence="5">
    <location>
        <begin position="178"/>
        <end position="200"/>
    </location>
</feature>
<dbReference type="RefSeq" id="WP_231930309.1">
    <property type="nucleotide sequence ID" value="NZ_LT629749.1"/>
</dbReference>
<feature type="transmembrane region" description="Helical" evidence="5">
    <location>
        <begin position="221"/>
        <end position="245"/>
    </location>
</feature>
<evidence type="ECO:0000313" key="8">
    <source>
        <dbReference type="Proteomes" id="UP000199092"/>
    </source>
</evidence>